<dbReference type="RefSeq" id="WP_343883430.1">
    <property type="nucleotide sequence ID" value="NZ_BAAAFO010000004.1"/>
</dbReference>
<dbReference type="SUPFAM" id="SSF54593">
    <property type="entry name" value="Glyoxalase/Bleomycin resistance protein/Dihydroxybiphenyl dioxygenase"/>
    <property type="match status" value="1"/>
</dbReference>
<accession>A0ABP3EI88</accession>
<keyword evidence="3" id="KW-1185">Reference proteome</keyword>
<dbReference type="PROSITE" id="PS51819">
    <property type="entry name" value="VOC"/>
    <property type="match status" value="1"/>
</dbReference>
<comment type="caution">
    <text evidence="2">The sequence shown here is derived from an EMBL/GenBank/DDBJ whole genome shotgun (WGS) entry which is preliminary data.</text>
</comment>
<evidence type="ECO:0000313" key="2">
    <source>
        <dbReference type="EMBL" id="GAA0261062.1"/>
    </source>
</evidence>
<feature type="domain" description="VOC" evidence="1">
    <location>
        <begin position="7"/>
        <end position="129"/>
    </location>
</feature>
<evidence type="ECO:0000313" key="3">
    <source>
        <dbReference type="Proteomes" id="UP001500657"/>
    </source>
</evidence>
<organism evidence="2 3">
    <name type="scientific">Rhodanobacter caeni</name>
    <dbReference type="NCBI Taxonomy" id="657654"/>
    <lineage>
        <taxon>Bacteria</taxon>
        <taxon>Pseudomonadati</taxon>
        <taxon>Pseudomonadota</taxon>
        <taxon>Gammaproteobacteria</taxon>
        <taxon>Lysobacterales</taxon>
        <taxon>Rhodanobacteraceae</taxon>
        <taxon>Rhodanobacter</taxon>
    </lineage>
</organism>
<dbReference type="InterPro" id="IPR029068">
    <property type="entry name" value="Glyas_Bleomycin-R_OHBP_Dase"/>
</dbReference>
<dbReference type="EMBL" id="BAAAFO010000004">
    <property type="protein sequence ID" value="GAA0261062.1"/>
    <property type="molecule type" value="Genomic_DNA"/>
</dbReference>
<name>A0ABP3EI88_9GAMM</name>
<evidence type="ECO:0000259" key="1">
    <source>
        <dbReference type="PROSITE" id="PS51819"/>
    </source>
</evidence>
<dbReference type="InterPro" id="IPR037523">
    <property type="entry name" value="VOC_core"/>
</dbReference>
<dbReference type="InterPro" id="IPR004360">
    <property type="entry name" value="Glyas_Fos-R_dOase_dom"/>
</dbReference>
<dbReference type="Pfam" id="PF00903">
    <property type="entry name" value="Glyoxalase"/>
    <property type="match status" value="1"/>
</dbReference>
<gene>
    <name evidence="2" type="ORF">GCM10009126_28200</name>
</gene>
<proteinExistence type="predicted"/>
<sequence length="134" mass="14299">MALPVCRKATPVLFVETLAPSLAFWRDRLGFAITTEVPGEDGPAFAILAGNGIELMLQTTASLAADPHAAAMDWRGDRSSLFIEVDDIDALAAALDGCEVVAPRHDTFYGATEIAYREPGGHFVTFAAFEGRDA</sequence>
<dbReference type="Proteomes" id="UP001500657">
    <property type="component" value="Unassembled WGS sequence"/>
</dbReference>
<protein>
    <recommendedName>
        <fullName evidence="1">VOC domain-containing protein</fullName>
    </recommendedName>
</protein>
<reference evidence="3" key="1">
    <citation type="journal article" date="2019" name="Int. J. Syst. Evol. Microbiol.">
        <title>The Global Catalogue of Microorganisms (GCM) 10K type strain sequencing project: providing services to taxonomists for standard genome sequencing and annotation.</title>
        <authorList>
            <consortium name="The Broad Institute Genomics Platform"/>
            <consortium name="The Broad Institute Genome Sequencing Center for Infectious Disease"/>
            <person name="Wu L."/>
            <person name="Ma J."/>
        </authorList>
    </citation>
    <scope>NUCLEOTIDE SEQUENCE [LARGE SCALE GENOMIC DNA]</scope>
    <source>
        <strain evidence="3">JCM 16242</strain>
    </source>
</reference>
<dbReference type="Gene3D" id="3.10.180.10">
    <property type="entry name" value="2,3-Dihydroxybiphenyl 1,2-Dioxygenase, domain 1"/>
    <property type="match status" value="1"/>
</dbReference>